<accession>A0A2W6MTI2</accession>
<protein>
    <recommendedName>
        <fullName evidence="3">DUF455 domain-containing protein</fullName>
    </recommendedName>
</protein>
<dbReference type="AlphaFoldDB" id="A0A2W6MTI2"/>
<dbReference type="EMBL" id="NBIU01000020">
    <property type="protein sequence ID" value="PZT47845.1"/>
    <property type="molecule type" value="Genomic_DNA"/>
</dbReference>
<dbReference type="Pfam" id="PF04305">
    <property type="entry name" value="DUF455"/>
    <property type="match status" value="1"/>
</dbReference>
<gene>
    <name evidence="1" type="ORF">B6S12_07100</name>
</gene>
<dbReference type="PANTHER" id="PTHR42782:SF4">
    <property type="entry name" value="DUF455 DOMAIN-CONTAINING PROTEIN"/>
    <property type="match status" value="1"/>
</dbReference>
<reference evidence="1 2" key="1">
    <citation type="submission" date="2017-03" db="EMBL/GenBank/DDBJ databases">
        <title>Genomic and clinical evidence uncovers the enterohepatic species Helicobacter valdiviensis as a potential human intestinal pathogen.</title>
        <authorList>
            <person name="Fresia P."/>
            <person name="Jara R."/>
            <person name="Sierra R."/>
            <person name="Ferres I."/>
            <person name="Greif G."/>
            <person name="Iraola G."/>
            <person name="Collado L."/>
        </authorList>
    </citation>
    <scope>NUCLEOTIDE SEQUENCE [LARGE SCALE GENOMIC DNA]</scope>
    <source>
        <strain evidence="1 2">WBE14</strain>
    </source>
</reference>
<comment type="caution">
    <text evidence="1">The sequence shown here is derived from an EMBL/GenBank/DDBJ whole genome shotgun (WGS) entry which is preliminary data.</text>
</comment>
<dbReference type="PIRSF" id="PIRSF012318">
    <property type="entry name" value="UCP012318"/>
    <property type="match status" value="1"/>
</dbReference>
<evidence type="ECO:0008006" key="3">
    <source>
        <dbReference type="Google" id="ProtNLM"/>
    </source>
</evidence>
<dbReference type="RefSeq" id="WP_111230109.1">
    <property type="nucleotide sequence ID" value="NZ_NBIU01000020.1"/>
</dbReference>
<dbReference type="Proteomes" id="UP000249746">
    <property type="component" value="Unassembled WGS sequence"/>
</dbReference>
<dbReference type="CDD" id="cd00657">
    <property type="entry name" value="Ferritin_like"/>
    <property type="match status" value="1"/>
</dbReference>
<dbReference type="SUPFAM" id="SSF47240">
    <property type="entry name" value="Ferritin-like"/>
    <property type="match status" value="1"/>
</dbReference>
<dbReference type="InterPro" id="IPR007402">
    <property type="entry name" value="DUF455"/>
</dbReference>
<keyword evidence="2" id="KW-1185">Reference proteome</keyword>
<sequence length="277" mass="31984">MEFFSLVYQALNAKSALEKCTLTREIFIHFNKFSFNHSTAILTLKQPTFANFCQIAPRHKIPQGKYLKTDLNVAHLLHSVAHIEFCAIDLALDCAYRFRNMPKTYYFDWIEVAKEEVEHFNRLNELLNQVGFKYGDFLVHDLLFSSMQKADLLLDRIALVPRGMEAVGLDVNPFLCTKVSQSSHKIKTPLLEVLQIIYNEEISHVSKGDKWFHYICEEQKIPLQKRATTYIEILKKHCFSFPKANSSMNVEARLKAGFSKEELELLSDVAFASNNPK</sequence>
<dbReference type="InterPro" id="IPR009078">
    <property type="entry name" value="Ferritin-like_SF"/>
</dbReference>
<evidence type="ECO:0000313" key="2">
    <source>
        <dbReference type="Proteomes" id="UP000249746"/>
    </source>
</evidence>
<evidence type="ECO:0000313" key="1">
    <source>
        <dbReference type="EMBL" id="PZT47845.1"/>
    </source>
</evidence>
<dbReference type="OrthoDB" id="9778629at2"/>
<dbReference type="InterPro" id="IPR011197">
    <property type="entry name" value="UCP012318"/>
</dbReference>
<name>A0A2W6MTI2_9HELI</name>
<proteinExistence type="predicted"/>
<dbReference type="PANTHER" id="PTHR42782">
    <property type="entry name" value="SI:CH73-314G15.3"/>
    <property type="match status" value="1"/>
</dbReference>
<organism evidence="1 2">
    <name type="scientific">Helicobacter valdiviensis</name>
    <dbReference type="NCBI Taxonomy" id="1458358"/>
    <lineage>
        <taxon>Bacteria</taxon>
        <taxon>Pseudomonadati</taxon>
        <taxon>Campylobacterota</taxon>
        <taxon>Epsilonproteobacteria</taxon>
        <taxon>Campylobacterales</taxon>
        <taxon>Helicobacteraceae</taxon>
        <taxon>Helicobacter</taxon>
    </lineage>
</organism>